<feature type="repeat" description="ANK" evidence="3">
    <location>
        <begin position="266"/>
        <end position="298"/>
    </location>
</feature>
<evidence type="ECO:0000256" key="4">
    <source>
        <dbReference type="SAM" id="MobiDB-lite"/>
    </source>
</evidence>
<accession>A0ABN9YFC3</accession>
<evidence type="ECO:0000256" key="3">
    <source>
        <dbReference type="PROSITE-ProRule" id="PRU00023"/>
    </source>
</evidence>
<dbReference type="PANTHER" id="PTHR24198">
    <property type="entry name" value="ANKYRIN REPEAT AND PROTEIN KINASE DOMAIN-CONTAINING PROTEIN"/>
    <property type="match status" value="1"/>
</dbReference>
<evidence type="ECO:0000256" key="1">
    <source>
        <dbReference type="ARBA" id="ARBA00022737"/>
    </source>
</evidence>
<name>A0ABN9YFC3_9DINO</name>
<keyword evidence="2 3" id="KW-0040">ANK repeat</keyword>
<gene>
    <name evidence="5" type="ORF">PCOR1329_LOCUS85401</name>
</gene>
<dbReference type="InterPro" id="IPR036770">
    <property type="entry name" value="Ankyrin_rpt-contain_sf"/>
</dbReference>
<dbReference type="SMART" id="SM00248">
    <property type="entry name" value="ANK"/>
    <property type="match status" value="4"/>
</dbReference>
<keyword evidence="1" id="KW-0677">Repeat</keyword>
<dbReference type="InterPro" id="IPR002110">
    <property type="entry name" value="Ankyrin_rpt"/>
</dbReference>
<organism evidence="5 6">
    <name type="scientific">Prorocentrum cordatum</name>
    <dbReference type="NCBI Taxonomy" id="2364126"/>
    <lineage>
        <taxon>Eukaryota</taxon>
        <taxon>Sar</taxon>
        <taxon>Alveolata</taxon>
        <taxon>Dinophyceae</taxon>
        <taxon>Prorocentrales</taxon>
        <taxon>Prorocentraceae</taxon>
        <taxon>Prorocentrum</taxon>
    </lineage>
</organism>
<feature type="repeat" description="ANK" evidence="3">
    <location>
        <begin position="233"/>
        <end position="265"/>
    </location>
</feature>
<evidence type="ECO:0000256" key="2">
    <source>
        <dbReference type="ARBA" id="ARBA00023043"/>
    </source>
</evidence>
<dbReference type="Proteomes" id="UP001189429">
    <property type="component" value="Unassembled WGS sequence"/>
</dbReference>
<dbReference type="PANTHER" id="PTHR24198:SF165">
    <property type="entry name" value="ANKYRIN REPEAT-CONTAINING PROTEIN-RELATED"/>
    <property type="match status" value="1"/>
</dbReference>
<feature type="compositionally biased region" description="Basic and acidic residues" evidence="4">
    <location>
        <begin position="39"/>
        <end position="61"/>
    </location>
</feature>
<feature type="region of interest" description="Disordered" evidence="4">
    <location>
        <begin position="1"/>
        <end position="61"/>
    </location>
</feature>
<dbReference type="Pfam" id="PF12796">
    <property type="entry name" value="Ank_2"/>
    <property type="match status" value="1"/>
</dbReference>
<comment type="caution">
    <text evidence="5">The sequence shown here is derived from an EMBL/GenBank/DDBJ whole genome shotgun (WGS) entry which is preliminary data.</text>
</comment>
<sequence>MARHHHFHLDGSPATAATSSSRRRSSGHVHHTRSTATDARGRWVERSPSETTRGGDDTSVYDMDRRITQHYVEIMSKVDPEWHDYLHRTESHSASQSVGDVAGTNKFSAFDGRFELEICGRRLKASAVHVAALHASGGGQGASRLMQLLVESGADLCQPCEWVDLANVDEREDVLRSDLVCFSRPVHLAAAVGGCDALDALQRAGAPITCTCRPAAGGDRGSPVAPCGACDSEGGSPLHEAVQFQRAEAVELLLRLRADPAAANCRGSTPLHLAAQQGSVQIAQLLLGLRGDLPRVDEPTRSRRLRKCRFCEAGLHHDQDANGNKVHETALMLALSSGQFPYDKLFLLAERRLTDILQVARTCPAAASYLMRDPRHGWRGGGVHASWRRGVLEQLHRMRRGNQHLEGAWIELLEKAPPAAEDLLEAVTVMPREECIFT</sequence>
<dbReference type="EMBL" id="CAUYUJ010022603">
    <property type="protein sequence ID" value="CAK0911551.1"/>
    <property type="molecule type" value="Genomic_DNA"/>
</dbReference>
<proteinExistence type="predicted"/>
<evidence type="ECO:0000313" key="5">
    <source>
        <dbReference type="EMBL" id="CAK0911551.1"/>
    </source>
</evidence>
<dbReference type="PROSITE" id="PS50297">
    <property type="entry name" value="ANK_REP_REGION"/>
    <property type="match status" value="2"/>
</dbReference>
<protein>
    <submittedName>
        <fullName evidence="5">Uncharacterized protein</fullName>
    </submittedName>
</protein>
<feature type="compositionally biased region" description="Basic residues" evidence="4">
    <location>
        <begin position="21"/>
        <end position="33"/>
    </location>
</feature>
<keyword evidence="6" id="KW-1185">Reference proteome</keyword>
<reference evidence="5" key="1">
    <citation type="submission" date="2023-10" db="EMBL/GenBank/DDBJ databases">
        <authorList>
            <person name="Chen Y."/>
            <person name="Shah S."/>
            <person name="Dougan E. K."/>
            <person name="Thang M."/>
            <person name="Chan C."/>
        </authorList>
    </citation>
    <scope>NUCLEOTIDE SEQUENCE [LARGE SCALE GENOMIC DNA]</scope>
</reference>
<evidence type="ECO:0000313" key="6">
    <source>
        <dbReference type="Proteomes" id="UP001189429"/>
    </source>
</evidence>
<dbReference type="SUPFAM" id="SSF48403">
    <property type="entry name" value="Ankyrin repeat"/>
    <property type="match status" value="1"/>
</dbReference>
<dbReference type="PROSITE" id="PS50088">
    <property type="entry name" value="ANK_REPEAT"/>
    <property type="match status" value="2"/>
</dbReference>
<dbReference type="Gene3D" id="1.25.40.20">
    <property type="entry name" value="Ankyrin repeat-containing domain"/>
    <property type="match status" value="1"/>
</dbReference>